<feature type="active site" description="Proton donor/acceptor" evidence="1">
    <location>
        <position position="558"/>
    </location>
</feature>
<dbReference type="HOGENOM" id="CLU_007773_2_0_1"/>
<evidence type="ECO:0000259" key="5">
    <source>
        <dbReference type="PROSITE" id="PS50035"/>
    </source>
</evidence>
<dbReference type="STRING" id="441959.B8MTU3"/>
<dbReference type="GO" id="GO:0005634">
    <property type="term" value="C:nucleus"/>
    <property type="evidence" value="ECO:0007669"/>
    <property type="project" value="InterPro"/>
</dbReference>
<evidence type="ECO:0000256" key="1">
    <source>
        <dbReference type="PIRSR" id="PIRSR610347-1"/>
    </source>
</evidence>
<dbReference type="EMBL" id="EQ962660">
    <property type="protein sequence ID" value="EED12486.1"/>
    <property type="molecule type" value="Genomic_DNA"/>
</dbReference>
<feature type="active site" description="Nucleophile" evidence="1">
    <location>
        <position position="311"/>
    </location>
</feature>
<dbReference type="Proteomes" id="UP000001745">
    <property type="component" value="Unassembled WGS sequence"/>
</dbReference>
<feature type="domain" description="PLD phosphodiesterase" evidence="5">
    <location>
        <begin position="553"/>
        <end position="593"/>
    </location>
</feature>
<feature type="binding site" evidence="2">
    <location>
        <position position="560"/>
    </location>
    <ligand>
        <name>substrate</name>
    </ligand>
</feature>
<organism evidence="6 7">
    <name type="scientific">Talaromyces stipitatus (strain ATCC 10500 / CBS 375.48 / QM 6759 / NRRL 1006)</name>
    <name type="common">Penicillium stipitatum</name>
    <dbReference type="NCBI Taxonomy" id="441959"/>
    <lineage>
        <taxon>Eukaryota</taxon>
        <taxon>Fungi</taxon>
        <taxon>Dikarya</taxon>
        <taxon>Ascomycota</taxon>
        <taxon>Pezizomycotina</taxon>
        <taxon>Eurotiomycetes</taxon>
        <taxon>Eurotiomycetidae</taxon>
        <taxon>Eurotiales</taxon>
        <taxon>Trichocomaceae</taxon>
        <taxon>Talaromyces</taxon>
        <taxon>Talaromyces sect. Talaromyces</taxon>
    </lineage>
</organism>
<reference evidence="7" key="1">
    <citation type="journal article" date="2015" name="Genome Announc.">
        <title>Genome sequence of the AIDS-associated pathogen Penicillium marneffei (ATCC18224) and its near taxonomic relative Talaromyces stipitatus (ATCC10500).</title>
        <authorList>
            <person name="Nierman W.C."/>
            <person name="Fedorova-Abrams N.D."/>
            <person name="Andrianopoulos A."/>
        </authorList>
    </citation>
    <scope>NUCLEOTIDE SEQUENCE [LARGE SCALE GENOMIC DNA]</scope>
    <source>
        <strain evidence="7">ATCC 10500 / CBS 375.48 / QM 6759 / NRRL 1006</strain>
    </source>
</reference>
<dbReference type="GO" id="GO:0017005">
    <property type="term" value="F:3'-tyrosyl-DNA phosphodiesterase activity"/>
    <property type="evidence" value="ECO:0007669"/>
    <property type="project" value="TreeGrafter"/>
</dbReference>
<feature type="site" description="Interaction with DNA" evidence="3">
    <location>
        <position position="590"/>
    </location>
</feature>
<feature type="compositionally biased region" description="Basic and acidic residues" evidence="4">
    <location>
        <begin position="128"/>
        <end position="139"/>
    </location>
</feature>
<feature type="compositionally biased region" description="Basic and acidic residues" evidence="4">
    <location>
        <begin position="93"/>
        <end position="103"/>
    </location>
</feature>
<dbReference type="GO" id="GO:0003690">
    <property type="term" value="F:double-stranded DNA binding"/>
    <property type="evidence" value="ECO:0007669"/>
    <property type="project" value="TreeGrafter"/>
</dbReference>
<dbReference type="GO" id="GO:0006281">
    <property type="term" value="P:DNA repair"/>
    <property type="evidence" value="ECO:0007669"/>
    <property type="project" value="InterPro"/>
</dbReference>
<feature type="compositionally biased region" description="Basic and acidic residues" evidence="4">
    <location>
        <begin position="17"/>
        <end position="29"/>
    </location>
</feature>
<feature type="compositionally biased region" description="Basic and acidic residues" evidence="4">
    <location>
        <begin position="155"/>
        <end position="166"/>
    </location>
</feature>
<feature type="binding site" evidence="2">
    <location>
        <position position="313"/>
    </location>
    <ligand>
        <name>substrate</name>
    </ligand>
</feature>
<dbReference type="InParanoid" id="B8MTU3"/>
<dbReference type="OrthoDB" id="47785at2759"/>
<dbReference type="GeneID" id="8104507"/>
<dbReference type="PhylomeDB" id="B8MTU3"/>
<evidence type="ECO:0000313" key="7">
    <source>
        <dbReference type="Proteomes" id="UP000001745"/>
    </source>
</evidence>
<dbReference type="AlphaFoldDB" id="B8MTU3"/>
<dbReference type="PROSITE" id="PS50330">
    <property type="entry name" value="UIM"/>
    <property type="match status" value="1"/>
</dbReference>
<sequence length="673" mass="75193">MAYEDRDDAAIKAALAESKRDETTPRTDFVDLTGDSDDESKTLTPQRNVIDLENEEEDEDLKLAIALSMQEMQHSPPSGRLNGNEASNQRANDSARLKDDRPVDTPSAKNLGIEATPPPASGFGIPGLDRKKLEEERLARVAKRQAESSISPPPLKRDTKVARRDFLPYQNGDFDGPRGLPTSASLKKSGGTRASTPESASLVKPSSTPSPQFPKGVVKKTWVFGCPRNNNDIKIEEVLQTADLELAVLSAFQWDTEWLFSKFRTPGKTRFLMVMQAKEESTRLQYQQETADMPNIRLCFPPMEGQIKCMHSKLMLLFHPDYLRIVVPSANLVPYDWGEQGGVMENTVFLIDLPKRSAQDVPDTPKKAFYEELAFFLQASTVHNNIIAKLSSFDFKETSRYRFVHTIGGSHIGECRRRTGHCGLGQAVSSLGLRTHEPISIDFVTSSIGSLTDEFMRSIYLSAQGDDGSIEYTLRTSKSFPTKAKQNTEATDIQRTTGSEWKSRFRVYYPSEQTVVQSRGSRRCAGTICFKENWFVGPKFPRNVLYDCVSRREGLLMHNKMMFVRPEKPINLPEGSNCAGWVYVGSANLSESAWGRIVQDRSRGEPKLNCRNWECGVLVPITESSVSSSSSDEEKKSSKDEDITQTFGSTVPVPMRVPAPILGDGLRPWYGAW</sequence>
<proteinExistence type="predicted"/>
<dbReference type="Gene3D" id="3.30.870.10">
    <property type="entry name" value="Endonuclease Chain A"/>
    <property type="match status" value="2"/>
</dbReference>
<evidence type="ECO:0000256" key="4">
    <source>
        <dbReference type="SAM" id="MobiDB-lite"/>
    </source>
</evidence>
<dbReference type="Pfam" id="PF06087">
    <property type="entry name" value="Tyr-DNA_phospho"/>
    <property type="match status" value="1"/>
</dbReference>
<dbReference type="CDD" id="cd09122">
    <property type="entry name" value="PLDc_Tdp1_1"/>
    <property type="match status" value="1"/>
</dbReference>
<evidence type="ECO:0000313" key="6">
    <source>
        <dbReference type="EMBL" id="EED12486.1"/>
    </source>
</evidence>
<dbReference type="OMA" id="FPPMDGQ"/>
<dbReference type="GO" id="GO:0003697">
    <property type="term" value="F:single-stranded DNA binding"/>
    <property type="evidence" value="ECO:0007669"/>
    <property type="project" value="TreeGrafter"/>
</dbReference>
<keyword evidence="7" id="KW-1185">Reference proteome</keyword>
<gene>
    <name evidence="6" type="ORF">TSTA_005230</name>
</gene>
<dbReference type="Pfam" id="PF02809">
    <property type="entry name" value="UIM"/>
    <property type="match status" value="2"/>
</dbReference>
<feature type="compositionally biased region" description="Polar residues" evidence="4">
    <location>
        <begin position="182"/>
        <end position="210"/>
    </location>
</feature>
<accession>B8MTU3</accession>
<feature type="compositionally biased region" description="Basic and acidic residues" evidence="4">
    <location>
        <begin position="632"/>
        <end position="642"/>
    </location>
</feature>
<feature type="region of interest" description="Disordered" evidence="4">
    <location>
        <begin position="14"/>
        <end position="212"/>
    </location>
</feature>
<dbReference type="SUPFAM" id="SSF56024">
    <property type="entry name" value="Phospholipase D/nuclease"/>
    <property type="match status" value="2"/>
</dbReference>
<protein>
    <recommendedName>
        <fullName evidence="5">PLD phosphodiesterase domain-containing protein</fullName>
    </recommendedName>
</protein>
<dbReference type="InterPro" id="IPR001736">
    <property type="entry name" value="PLipase_D/transphosphatidylase"/>
</dbReference>
<dbReference type="PANTHER" id="PTHR12415:SF4">
    <property type="entry name" value="TYROSYL-DNA PHOSPHODIESTERASE DOMAIN-CONTAINING PROTEIN"/>
    <property type="match status" value="1"/>
</dbReference>
<dbReference type="SMART" id="SM00726">
    <property type="entry name" value="UIM"/>
    <property type="match status" value="2"/>
</dbReference>
<evidence type="ECO:0000256" key="2">
    <source>
        <dbReference type="PIRSR" id="PIRSR610347-2"/>
    </source>
</evidence>
<dbReference type="VEuPathDB" id="FungiDB:TSTA_005230"/>
<dbReference type="eggNOG" id="KOG2031">
    <property type="taxonomic scope" value="Eukaryota"/>
</dbReference>
<dbReference type="InterPro" id="IPR010347">
    <property type="entry name" value="Tdp1"/>
</dbReference>
<feature type="region of interest" description="Disordered" evidence="4">
    <location>
        <begin position="625"/>
        <end position="651"/>
    </location>
</feature>
<dbReference type="PANTHER" id="PTHR12415">
    <property type="entry name" value="TYROSYL-DNA PHOSPHODIESTERASE 1"/>
    <property type="match status" value="1"/>
</dbReference>
<dbReference type="RefSeq" id="XP_002488140.1">
    <property type="nucleotide sequence ID" value="XM_002488095.1"/>
</dbReference>
<dbReference type="PROSITE" id="PS50035">
    <property type="entry name" value="PLD"/>
    <property type="match status" value="1"/>
</dbReference>
<dbReference type="InterPro" id="IPR003903">
    <property type="entry name" value="UIM_dom"/>
</dbReference>
<name>B8MTU3_TALSN</name>
<dbReference type="CDD" id="cd09123">
    <property type="entry name" value="PLDc_Tdp1_2"/>
    <property type="match status" value="1"/>
</dbReference>
<evidence type="ECO:0000256" key="3">
    <source>
        <dbReference type="PIRSR" id="PIRSR610347-3"/>
    </source>
</evidence>